<dbReference type="InterPro" id="IPR016032">
    <property type="entry name" value="Sig_transdc_resp-reg_C-effctor"/>
</dbReference>
<dbReference type="InterPro" id="IPR002182">
    <property type="entry name" value="NB-ARC"/>
</dbReference>
<dbReference type="PRINTS" id="PR00364">
    <property type="entry name" value="DISEASERSIST"/>
</dbReference>
<feature type="domain" description="OmpR/PhoB-type" evidence="6">
    <location>
        <begin position="1"/>
        <end position="95"/>
    </location>
</feature>
<dbReference type="CDD" id="cd15831">
    <property type="entry name" value="BTAD"/>
    <property type="match status" value="1"/>
</dbReference>
<dbReference type="InterPro" id="IPR001867">
    <property type="entry name" value="OmpR/PhoB-type_DNA-bd"/>
</dbReference>
<evidence type="ECO:0000256" key="5">
    <source>
        <dbReference type="PROSITE-ProRule" id="PRU01091"/>
    </source>
</evidence>
<dbReference type="Proteomes" id="UP000277256">
    <property type="component" value="Unassembled WGS sequence"/>
</dbReference>
<sequence>MAGLEFRLLGPVEARHGGRVLEPTTAQQRCVLAALLLDLGRVVSADRLTAALWPAEPPRSAQNTLRVYVTRLRRLLAADPSVRLETVGSGWRLSCARDRVDLYRFRDLVARARGAAPAEARGLLAAALALWRGPALADLPAERWRGVQCAALEEERLAAVEDRVACGLAAGEAGEAVPELSALLAEHPTRERLALLLMSALDAAGRGAEAVETFHRTRTVLREELGVDPGPELQREFQRLLAAPGGRRGEPVPRQLPGDLAAFAGRADAIARLDELLERSGGAAFAVALDGLPGVGKTTLAVRWAHRVEDRFPDGTLYANLRGFGAAGPRDPAEVLQEFLHALGVPAARVPTGLDARAAHFRSVLAGRRLLLVLDDVRDEAQVRPLLPSAPGCAAVLTGRAPLTGLAARQGVLRVRVEPVGPSEALDLLARRLGERVRGDAAAERIIAGCAGLPLALSIVAARADESPFALAAVAGELETAALDAFADLDADTDLRTVFSWSYGALGPAAARLFRLLGLHWGPDFTVEAAASLAAVPVPEARRLVMELRRMQLLGEAGPGRFGFHDLLAAYAAELAAAEESEAGRREALRRLLDHYLHGARRGADLLNQFREPGAIGEPAPGAVPVAHAGRDAAMAWFDREHPVLTAAVAAARDRGFDSHAWLIAWSLMPYLRKQGLGTQWIATAAAGVAAATRAGDAEALAMAVQGLAAAHTWYGDRGTARRHLAEALRRYEALGQRVGQASVHSVMCKLAAGEEDFAAALPHAVESLRLYREAGAAWGEARALNNVGYCLARLGELGPALRRCEEAIAVFAGLDDPAGAAGAWESLGLVHSLSGRHDRAAECMERSSAASLACGEKQQAAVALIGLGENRLATEDRDAAARAWEAAVRLLEELRDPGAAGVRERLAALRADREAAVGRGPGGRAAGER</sequence>
<dbReference type="PANTHER" id="PTHR35807">
    <property type="entry name" value="TRANSCRIPTIONAL REGULATOR REDD-RELATED"/>
    <property type="match status" value="1"/>
</dbReference>
<evidence type="ECO:0000259" key="6">
    <source>
        <dbReference type="PROSITE" id="PS51755"/>
    </source>
</evidence>
<dbReference type="InterPro" id="IPR051677">
    <property type="entry name" value="AfsR-DnrI-RedD_regulator"/>
</dbReference>
<dbReference type="SMART" id="SM00028">
    <property type="entry name" value="TPR"/>
    <property type="match status" value="4"/>
</dbReference>
<evidence type="ECO:0000313" key="8">
    <source>
        <dbReference type="Proteomes" id="UP000277256"/>
    </source>
</evidence>
<dbReference type="OrthoDB" id="581105at2"/>
<protein>
    <recommendedName>
        <fullName evidence="6">OmpR/PhoB-type domain-containing protein</fullName>
    </recommendedName>
</protein>
<keyword evidence="4" id="KW-0804">Transcription</keyword>
<dbReference type="RefSeq" id="WP_125248473.1">
    <property type="nucleotide sequence ID" value="NZ_RSEB01000004.1"/>
</dbReference>
<dbReference type="SMART" id="SM00862">
    <property type="entry name" value="Trans_reg_C"/>
    <property type="match status" value="1"/>
</dbReference>
<name>A0A426UV19_9ACTN</name>
<evidence type="ECO:0000256" key="1">
    <source>
        <dbReference type="ARBA" id="ARBA00005820"/>
    </source>
</evidence>
<dbReference type="Pfam" id="PF00486">
    <property type="entry name" value="Trans_reg_C"/>
    <property type="match status" value="1"/>
</dbReference>
<dbReference type="Gene3D" id="1.25.40.10">
    <property type="entry name" value="Tetratricopeptide repeat domain"/>
    <property type="match status" value="2"/>
</dbReference>
<dbReference type="SUPFAM" id="SSF46894">
    <property type="entry name" value="C-terminal effector domain of the bipartite response regulators"/>
    <property type="match status" value="1"/>
</dbReference>
<accession>A0A426UV19</accession>
<dbReference type="Gene3D" id="3.40.50.300">
    <property type="entry name" value="P-loop containing nucleotide triphosphate hydrolases"/>
    <property type="match status" value="1"/>
</dbReference>
<keyword evidence="2" id="KW-0805">Transcription regulation</keyword>
<organism evidence="7 8">
    <name type="scientific">Glycomyces terrestris</name>
    <dbReference type="NCBI Taxonomy" id="2493553"/>
    <lineage>
        <taxon>Bacteria</taxon>
        <taxon>Bacillati</taxon>
        <taxon>Actinomycetota</taxon>
        <taxon>Actinomycetes</taxon>
        <taxon>Glycomycetales</taxon>
        <taxon>Glycomycetaceae</taxon>
        <taxon>Glycomyces</taxon>
    </lineage>
</organism>
<reference evidence="7 8" key="1">
    <citation type="submission" date="2018-12" db="EMBL/GenBank/DDBJ databases">
        <title>Glycomyces sp. YIM 121974 draft genome.</title>
        <authorList>
            <person name="Li Q."/>
        </authorList>
    </citation>
    <scope>NUCLEOTIDE SEQUENCE [LARGE SCALE GENOMIC DNA]</scope>
    <source>
        <strain evidence="7 8">YIM 121974</strain>
    </source>
</reference>
<dbReference type="Pfam" id="PF03704">
    <property type="entry name" value="BTAD"/>
    <property type="match status" value="1"/>
</dbReference>
<proteinExistence type="inferred from homology"/>
<dbReference type="InterPro" id="IPR011990">
    <property type="entry name" value="TPR-like_helical_dom_sf"/>
</dbReference>
<dbReference type="InterPro" id="IPR036388">
    <property type="entry name" value="WH-like_DNA-bd_sf"/>
</dbReference>
<comment type="caution">
    <text evidence="7">The sequence shown here is derived from an EMBL/GenBank/DDBJ whole genome shotgun (WGS) entry which is preliminary data.</text>
</comment>
<dbReference type="AlphaFoldDB" id="A0A426UV19"/>
<dbReference type="Pfam" id="PF00931">
    <property type="entry name" value="NB-ARC"/>
    <property type="match status" value="1"/>
</dbReference>
<keyword evidence="8" id="KW-1185">Reference proteome</keyword>
<dbReference type="InterPro" id="IPR027417">
    <property type="entry name" value="P-loop_NTPase"/>
</dbReference>
<dbReference type="GO" id="GO:0006355">
    <property type="term" value="P:regulation of DNA-templated transcription"/>
    <property type="evidence" value="ECO:0007669"/>
    <property type="project" value="InterPro"/>
</dbReference>
<dbReference type="PANTHER" id="PTHR35807:SF1">
    <property type="entry name" value="TRANSCRIPTIONAL REGULATOR REDD"/>
    <property type="match status" value="1"/>
</dbReference>
<keyword evidence="3 5" id="KW-0238">DNA-binding</keyword>
<feature type="DNA-binding region" description="OmpR/PhoB-type" evidence="5">
    <location>
        <begin position="1"/>
        <end position="95"/>
    </location>
</feature>
<evidence type="ECO:0000313" key="7">
    <source>
        <dbReference type="EMBL" id="RRR98164.1"/>
    </source>
</evidence>
<dbReference type="Gene3D" id="1.10.10.10">
    <property type="entry name" value="Winged helix-like DNA-binding domain superfamily/Winged helix DNA-binding domain"/>
    <property type="match status" value="1"/>
</dbReference>
<dbReference type="InterPro" id="IPR005158">
    <property type="entry name" value="BTAD"/>
</dbReference>
<dbReference type="InterPro" id="IPR019734">
    <property type="entry name" value="TPR_rpt"/>
</dbReference>
<dbReference type="GO" id="GO:0000160">
    <property type="term" value="P:phosphorelay signal transduction system"/>
    <property type="evidence" value="ECO:0007669"/>
    <property type="project" value="InterPro"/>
</dbReference>
<dbReference type="SMART" id="SM01043">
    <property type="entry name" value="BTAD"/>
    <property type="match status" value="1"/>
</dbReference>
<dbReference type="GO" id="GO:0003677">
    <property type="term" value="F:DNA binding"/>
    <property type="evidence" value="ECO:0007669"/>
    <property type="project" value="UniProtKB-UniRule"/>
</dbReference>
<dbReference type="EMBL" id="RSEB01000004">
    <property type="protein sequence ID" value="RRR98164.1"/>
    <property type="molecule type" value="Genomic_DNA"/>
</dbReference>
<comment type="similarity">
    <text evidence="1">Belongs to the AfsR/DnrI/RedD regulatory family.</text>
</comment>
<dbReference type="SUPFAM" id="SSF48452">
    <property type="entry name" value="TPR-like"/>
    <property type="match status" value="3"/>
</dbReference>
<dbReference type="GO" id="GO:0043531">
    <property type="term" value="F:ADP binding"/>
    <property type="evidence" value="ECO:0007669"/>
    <property type="project" value="InterPro"/>
</dbReference>
<evidence type="ECO:0000256" key="4">
    <source>
        <dbReference type="ARBA" id="ARBA00023163"/>
    </source>
</evidence>
<gene>
    <name evidence="7" type="ORF">EIW28_14690</name>
</gene>
<dbReference type="SUPFAM" id="SSF52540">
    <property type="entry name" value="P-loop containing nucleoside triphosphate hydrolases"/>
    <property type="match status" value="1"/>
</dbReference>
<evidence type="ECO:0000256" key="2">
    <source>
        <dbReference type="ARBA" id="ARBA00023015"/>
    </source>
</evidence>
<dbReference type="PROSITE" id="PS51755">
    <property type="entry name" value="OMPR_PHOB"/>
    <property type="match status" value="1"/>
</dbReference>
<evidence type="ECO:0000256" key="3">
    <source>
        <dbReference type="ARBA" id="ARBA00023125"/>
    </source>
</evidence>